<accession>A0AAU9MUX0</accession>
<dbReference type="AlphaFoldDB" id="A0AAU9MUX0"/>
<evidence type="ECO:0000313" key="2">
    <source>
        <dbReference type="Proteomes" id="UP001157418"/>
    </source>
</evidence>
<dbReference type="EMBL" id="CAKMRJ010002223">
    <property type="protein sequence ID" value="CAH1427969.1"/>
    <property type="molecule type" value="Genomic_DNA"/>
</dbReference>
<protein>
    <submittedName>
        <fullName evidence="1">Uncharacterized protein</fullName>
    </submittedName>
</protein>
<comment type="caution">
    <text evidence="1">The sequence shown here is derived from an EMBL/GenBank/DDBJ whole genome shotgun (WGS) entry which is preliminary data.</text>
</comment>
<evidence type="ECO:0000313" key="1">
    <source>
        <dbReference type="EMBL" id="CAH1427969.1"/>
    </source>
</evidence>
<sequence length="109" mass="12925">MKYDRLMCQVIKRFSKANEDMYQRRVVQQWQTIFGESYRRVGTENGEGLERKQLISAKGWIFRKIECKVKISRYSHSAVSCSCSQGSEFVPEGRHNILREKNLTKFNRN</sequence>
<reference evidence="1 2" key="1">
    <citation type="submission" date="2022-01" db="EMBL/GenBank/DDBJ databases">
        <authorList>
            <person name="Xiong W."/>
            <person name="Schranz E."/>
        </authorList>
    </citation>
    <scope>NUCLEOTIDE SEQUENCE [LARGE SCALE GENOMIC DNA]</scope>
</reference>
<gene>
    <name evidence="1" type="ORF">LVIROSA_LOCUS14935</name>
</gene>
<dbReference type="Proteomes" id="UP001157418">
    <property type="component" value="Unassembled WGS sequence"/>
</dbReference>
<keyword evidence="2" id="KW-1185">Reference proteome</keyword>
<proteinExistence type="predicted"/>
<organism evidence="1 2">
    <name type="scientific">Lactuca virosa</name>
    <dbReference type="NCBI Taxonomy" id="75947"/>
    <lineage>
        <taxon>Eukaryota</taxon>
        <taxon>Viridiplantae</taxon>
        <taxon>Streptophyta</taxon>
        <taxon>Embryophyta</taxon>
        <taxon>Tracheophyta</taxon>
        <taxon>Spermatophyta</taxon>
        <taxon>Magnoliopsida</taxon>
        <taxon>eudicotyledons</taxon>
        <taxon>Gunneridae</taxon>
        <taxon>Pentapetalae</taxon>
        <taxon>asterids</taxon>
        <taxon>campanulids</taxon>
        <taxon>Asterales</taxon>
        <taxon>Asteraceae</taxon>
        <taxon>Cichorioideae</taxon>
        <taxon>Cichorieae</taxon>
        <taxon>Lactucinae</taxon>
        <taxon>Lactuca</taxon>
    </lineage>
</organism>
<name>A0AAU9MUX0_9ASTR</name>